<evidence type="ECO:0000313" key="4">
    <source>
        <dbReference type="Proteomes" id="UP001231109"/>
    </source>
</evidence>
<evidence type="ECO:0000313" key="3">
    <source>
        <dbReference type="EMBL" id="MDP5136855.1"/>
    </source>
</evidence>
<feature type="domain" description="ABC-type transport auxiliary lipoprotein component" evidence="2">
    <location>
        <begin position="24"/>
        <end position="173"/>
    </location>
</feature>
<feature type="signal peptide" evidence="1">
    <location>
        <begin position="1"/>
        <end position="20"/>
    </location>
</feature>
<gene>
    <name evidence="3" type="ORF">ORJ04_12930</name>
</gene>
<keyword evidence="1" id="KW-0732">Signal</keyword>
<dbReference type="InterPro" id="IPR005586">
    <property type="entry name" value="ABC_trans_aux"/>
</dbReference>
<dbReference type="Proteomes" id="UP001231109">
    <property type="component" value="Unassembled WGS sequence"/>
</dbReference>
<protein>
    <submittedName>
        <fullName evidence="3">ABC-type transport auxiliary lipoprotein family protein</fullName>
    </submittedName>
</protein>
<proteinExistence type="predicted"/>
<comment type="caution">
    <text evidence="3">The sequence shown here is derived from an EMBL/GenBank/DDBJ whole genome shotgun (WGS) entry which is preliminary data.</text>
</comment>
<keyword evidence="4" id="KW-1185">Reference proteome</keyword>
<name>A0ABT9I0D7_9GAMM</name>
<evidence type="ECO:0000256" key="1">
    <source>
        <dbReference type="SAM" id="SignalP"/>
    </source>
</evidence>
<dbReference type="EMBL" id="JAPJDZ010000032">
    <property type="protein sequence ID" value="MDP5136855.1"/>
    <property type="molecule type" value="Genomic_DNA"/>
</dbReference>
<accession>A0ABT9I0D7</accession>
<reference evidence="3 4" key="1">
    <citation type="submission" date="2022-11" db="EMBL/GenBank/DDBJ databases">
        <title>Viruses from the air-sea interface of a natural surface slick.</title>
        <authorList>
            <person name="Rahlff J."/>
            <person name="Holmfeldt K."/>
        </authorList>
    </citation>
    <scope>NUCLEOTIDE SEQUENCE [LARGE SCALE GENOMIC DNA]</scope>
    <source>
        <strain evidence="3 4">SMS4</strain>
    </source>
</reference>
<sequence length="181" mass="19930">MRRVLLGCALLFVGCSSQQAITYYQLPVMPALVASQNTATQPLYIEPVQVASYLNGRGLVLQVSDVELVVARQHLWAEALDQQLQRQLRDRLQSLLPEFVTVLQAQPTTMRLAVQIDQFHGQADGYAIISGRFTLSTHLGSETFSLRVPLEDDGYPALVVALGQGLQLLSQQISQQLNAAI</sequence>
<dbReference type="SUPFAM" id="SSF159594">
    <property type="entry name" value="XCC0632-like"/>
    <property type="match status" value="1"/>
</dbReference>
<feature type="chain" id="PRO_5045173429" evidence="1">
    <location>
        <begin position="21"/>
        <end position="181"/>
    </location>
</feature>
<evidence type="ECO:0000259" key="2">
    <source>
        <dbReference type="Pfam" id="PF03886"/>
    </source>
</evidence>
<dbReference type="Gene3D" id="3.40.50.10610">
    <property type="entry name" value="ABC-type transport auxiliary lipoprotein component"/>
    <property type="match status" value="1"/>
</dbReference>
<dbReference type="PROSITE" id="PS51257">
    <property type="entry name" value="PROKAR_LIPOPROTEIN"/>
    <property type="match status" value="1"/>
</dbReference>
<organism evidence="3 4">
    <name type="scientific">Rheinheimera baltica</name>
    <dbReference type="NCBI Taxonomy" id="67576"/>
    <lineage>
        <taxon>Bacteria</taxon>
        <taxon>Pseudomonadati</taxon>
        <taxon>Pseudomonadota</taxon>
        <taxon>Gammaproteobacteria</taxon>
        <taxon>Chromatiales</taxon>
        <taxon>Chromatiaceae</taxon>
        <taxon>Rheinheimera</taxon>
    </lineage>
</organism>
<keyword evidence="3" id="KW-0449">Lipoprotein</keyword>
<dbReference type="Pfam" id="PF03886">
    <property type="entry name" value="ABC_trans_aux"/>
    <property type="match status" value="1"/>
</dbReference>
<dbReference type="RefSeq" id="WP_027671493.1">
    <property type="nucleotide sequence ID" value="NZ_JAPJDZ010000032.1"/>
</dbReference>